<name>A0A3P6DAU1_BRAOL</name>
<organism evidence="1">
    <name type="scientific">Brassica oleracea</name>
    <name type="common">Wild cabbage</name>
    <dbReference type="NCBI Taxonomy" id="3712"/>
    <lineage>
        <taxon>Eukaryota</taxon>
        <taxon>Viridiplantae</taxon>
        <taxon>Streptophyta</taxon>
        <taxon>Embryophyta</taxon>
        <taxon>Tracheophyta</taxon>
        <taxon>Spermatophyta</taxon>
        <taxon>Magnoliopsida</taxon>
        <taxon>eudicotyledons</taxon>
        <taxon>Gunneridae</taxon>
        <taxon>Pentapetalae</taxon>
        <taxon>rosids</taxon>
        <taxon>malvids</taxon>
        <taxon>Brassicales</taxon>
        <taxon>Brassicaceae</taxon>
        <taxon>Brassiceae</taxon>
        <taxon>Brassica</taxon>
    </lineage>
</organism>
<feature type="non-terminal residue" evidence="1">
    <location>
        <position position="1"/>
    </location>
</feature>
<dbReference type="EMBL" id="LR031874">
    <property type="protein sequence ID" value="VDD20321.1"/>
    <property type="molecule type" value="Genomic_DNA"/>
</dbReference>
<gene>
    <name evidence="1" type="ORF">BOLC2T07168H</name>
</gene>
<accession>A0A3P6DAU1</accession>
<dbReference type="AlphaFoldDB" id="A0A3P6DAU1"/>
<proteinExistence type="predicted"/>
<evidence type="ECO:0000313" key="1">
    <source>
        <dbReference type="EMBL" id="VDD20321.1"/>
    </source>
</evidence>
<reference evidence="1" key="1">
    <citation type="submission" date="2018-11" db="EMBL/GenBank/DDBJ databases">
        <authorList>
            <consortium name="Genoscope - CEA"/>
            <person name="William W."/>
        </authorList>
    </citation>
    <scope>NUCLEOTIDE SEQUENCE</scope>
</reference>
<sequence>NVRLQPTSRKKMSKGCLSCFNIIRFRKKHSKKQHKSVKAKDVVEPVVLKHDEEKTNTVWTSGYIQPEYLSTNSGFYGKLGEGDSSSSLKNDFNKVKTFDLRGVTTTKEK</sequence>
<protein>
    <submittedName>
        <fullName evidence="1">Uncharacterized protein</fullName>
    </submittedName>
</protein>